<dbReference type="EMBL" id="OW152815">
    <property type="protein sequence ID" value="CAH2063760.1"/>
    <property type="molecule type" value="Genomic_DNA"/>
</dbReference>
<evidence type="ECO:0000313" key="3">
    <source>
        <dbReference type="Proteomes" id="UP000837857"/>
    </source>
</evidence>
<evidence type="ECO:0000313" key="2">
    <source>
        <dbReference type="EMBL" id="CAH2063760.1"/>
    </source>
</evidence>
<proteinExistence type="predicted"/>
<sequence length="141" mass="15377">MPPFGPNDLYGQKAAGLGNGPGISGRNLQRSSRGPARTRLPRQLADGTLYARRRECRPSAKWLPLTKRADRTASNPGIIRTHLLHSQCRRPIVAHPDTQHAPEEEQRAAEGSGRAVHKAGHNCYDTRGSLGAFENKQPTVG</sequence>
<name>A0ABN8IU57_9NEOP</name>
<feature type="non-terminal residue" evidence="2">
    <location>
        <position position="141"/>
    </location>
</feature>
<feature type="region of interest" description="Disordered" evidence="1">
    <location>
        <begin position="94"/>
        <end position="141"/>
    </location>
</feature>
<protein>
    <submittedName>
        <fullName evidence="2">Uncharacterized protein</fullName>
    </submittedName>
</protein>
<dbReference type="Proteomes" id="UP000837857">
    <property type="component" value="Chromosome 3"/>
</dbReference>
<gene>
    <name evidence="2" type="ORF">IPOD504_LOCUS12663</name>
</gene>
<evidence type="ECO:0000256" key="1">
    <source>
        <dbReference type="SAM" id="MobiDB-lite"/>
    </source>
</evidence>
<organism evidence="2 3">
    <name type="scientific">Iphiclides podalirius</name>
    <name type="common">scarce swallowtail</name>
    <dbReference type="NCBI Taxonomy" id="110791"/>
    <lineage>
        <taxon>Eukaryota</taxon>
        <taxon>Metazoa</taxon>
        <taxon>Ecdysozoa</taxon>
        <taxon>Arthropoda</taxon>
        <taxon>Hexapoda</taxon>
        <taxon>Insecta</taxon>
        <taxon>Pterygota</taxon>
        <taxon>Neoptera</taxon>
        <taxon>Endopterygota</taxon>
        <taxon>Lepidoptera</taxon>
        <taxon>Glossata</taxon>
        <taxon>Ditrysia</taxon>
        <taxon>Papilionoidea</taxon>
        <taxon>Papilionidae</taxon>
        <taxon>Papilioninae</taxon>
        <taxon>Iphiclides</taxon>
    </lineage>
</organism>
<keyword evidence="3" id="KW-1185">Reference proteome</keyword>
<feature type="region of interest" description="Disordered" evidence="1">
    <location>
        <begin position="1"/>
        <end position="51"/>
    </location>
</feature>
<accession>A0ABN8IU57</accession>
<feature type="compositionally biased region" description="Basic and acidic residues" evidence="1">
    <location>
        <begin position="97"/>
        <end position="108"/>
    </location>
</feature>
<reference evidence="2" key="1">
    <citation type="submission" date="2022-03" db="EMBL/GenBank/DDBJ databases">
        <authorList>
            <person name="Martin H S."/>
        </authorList>
    </citation>
    <scope>NUCLEOTIDE SEQUENCE</scope>
</reference>